<dbReference type="EMBL" id="JPWV03000129">
    <property type="protein sequence ID" value="KAG2523824.1"/>
    <property type="molecule type" value="Genomic_DNA"/>
</dbReference>
<reference evidence="4" key="1">
    <citation type="journal article" date="2015" name="Genom Data">
        <title>Genome sequences of six Phytophthora species associated with forests in New Zealand.</title>
        <authorList>
            <person name="Studholme D.J."/>
            <person name="McDougal R.L."/>
            <person name="Sambles C."/>
            <person name="Hansen E."/>
            <person name="Hardy G."/>
            <person name="Grant M."/>
            <person name="Ganley R.J."/>
            <person name="Williams N.M."/>
        </authorList>
    </citation>
    <scope>NUCLEOTIDE SEQUENCE</scope>
    <source>
        <strain evidence="4">NZFS 2646</strain>
        <strain evidence="5">NZFS 3630</strain>
    </source>
</reference>
<evidence type="ECO:0000313" key="4">
    <source>
        <dbReference type="EMBL" id="KAG2523824.1"/>
    </source>
</evidence>
<evidence type="ECO:0000256" key="2">
    <source>
        <dbReference type="SAM" id="SignalP"/>
    </source>
</evidence>
<feature type="domain" description="Temptin Cys/Cys disulfide" evidence="3">
    <location>
        <begin position="231"/>
        <end position="308"/>
    </location>
</feature>
<dbReference type="Proteomes" id="UP000792063">
    <property type="component" value="Unassembled WGS sequence"/>
</dbReference>
<evidence type="ECO:0000256" key="1">
    <source>
        <dbReference type="SAM" id="MobiDB-lite"/>
    </source>
</evidence>
<reference evidence="4" key="2">
    <citation type="submission" date="2020-06" db="EMBL/GenBank/DDBJ databases">
        <authorList>
            <person name="Studholme D.J."/>
        </authorList>
    </citation>
    <scope>NUCLEOTIDE SEQUENCE</scope>
    <source>
        <strain evidence="4">NZFS 2646</strain>
        <strain evidence="5">NZFS 3630</strain>
    </source>
</reference>
<feature type="domain" description="Temptin Cys/Cys disulfide" evidence="3">
    <location>
        <begin position="22"/>
        <end position="101"/>
    </location>
</feature>
<organism evidence="4 6">
    <name type="scientific">Phytophthora kernoviae</name>
    <dbReference type="NCBI Taxonomy" id="325452"/>
    <lineage>
        <taxon>Eukaryota</taxon>
        <taxon>Sar</taxon>
        <taxon>Stramenopiles</taxon>
        <taxon>Oomycota</taxon>
        <taxon>Peronosporomycetes</taxon>
        <taxon>Peronosporales</taxon>
        <taxon>Peronosporaceae</taxon>
        <taxon>Phytophthora</taxon>
    </lineage>
</organism>
<comment type="caution">
    <text evidence="4">The sequence shown here is derived from an EMBL/GenBank/DDBJ whole genome shotgun (WGS) entry which is preliminary data.</text>
</comment>
<dbReference type="Proteomes" id="UP000785171">
    <property type="component" value="Unassembled WGS sequence"/>
</dbReference>
<feature type="region of interest" description="Disordered" evidence="1">
    <location>
        <begin position="130"/>
        <end position="182"/>
    </location>
</feature>
<keyword evidence="2" id="KW-0732">Signal</keyword>
<evidence type="ECO:0000259" key="3">
    <source>
        <dbReference type="Pfam" id="PF24784"/>
    </source>
</evidence>
<dbReference type="InterPro" id="IPR055313">
    <property type="entry name" value="Temptin-like"/>
</dbReference>
<feature type="region of interest" description="Disordered" evidence="1">
    <location>
        <begin position="330"/>
        <end position="416"/>
    </location>
</feature>
<proteinExistence type="predicted"/>
<dbReference type="PANTHER" id="PTHR34737">
    <property type="entry name" value="EF-HAND DOMAIN-CONTAINING PROTEIN"/>
    <property type="match status" value="1"/>
</dbReference>
<protein>
    <recommendedName>
        <fullName evidence="3">Temptin Cys/Cys disulfide domain-containing protein</fullName>
    </recommendedName>
</protein>
<accession>A0A8T0LXL1</accession>
<dbReference type="AlphaFoldDB" id="A0A8T0LXL1"/>
<gene>
    <name evidence="4" type="ORF">JM16_002296</name>
    <name evidence="5" type="ORF">JM18_002362</name>
</gene>
<sequence>MKTFVACSTAILSTAILAEYASAMQAYLAYIPNGSLFSQELGHPDSDSSQYTDFATAFEAVGLSWTATFCADTFPGSTMTNGAAFGDPCCTWSQGDTPDFTVTVFTTDPTTATVCASSSVTSSTVSSSVASTTSSATSSGSSSTDTTATTDAPSATTDAPTTTSTTSSSTTDTSTTDAPATTNAPSTALGYCVYKRWELTSTDETFRRDSTCTAFAATALIVAATMDSAVGMKSYLEDLPNGSSFTQPLGHPDSDSSQFTKFGTAFGAVAHTWTPEFCKAMFPGSTMTNGAAFGDPCCTWTKGGKADFTVTAFTDTPGEATVCAAGGTPAAGGSTGGTPASSGSTGGTPASSGSTGGTPATSTESSSTTDSSSTSQNSPAATPAPASSGSTGGSPPSTGWTPPASGGCTARNRFRH</sequence>
<dbReference type="Pfam" id="PF24784">
    <property type="entry name" value="Temptin_C"/>
    <property type="match status" value="2"/>
</dbReference>
<dbReference type="EMBL" id="JPWU03000120">
    <property type="protein sequence ID" value="KAG2525629.1"/>
    <property type="molecule type" value="Genomic_DNA"/>
</dbReference>
<dbReference type="PANTHER" id="PTHR34737:SF2">
    <property type="entry name" value="EF-HAND DOMAIN-CONTAINING PROTEIN"/>
    <property type="match status" value="1"/>
</dbReference>
<feature type="compositionally biased region" description="Low complexity" evidence="1">
    <location>
        <begin position="337"/>
        <end position="407"/>
    </location>
</feature>
<dbReference type="InterPro" id="IPR057626">
    <property type="entry name" value="S-S_Temptin"/>
</dbReference>
<feature type="signal peptide" evidence="2">
    <location>
        <begin position="1"/>
        <end position="23"/>
    </location>
</feature>
<name>A0A8T0LXL1_9STRA</name>
<evidence type="ECO:0000313" key="5">
    <source>
        <dbReference type="EMBL" id="KAG2525629.1"/>
    </source>
</evidence>
<feature type="chain" id="PRO_5035875396" description="Temptin Cys/Cys disulfide domain-containing protein" evidence="2">
    <location>
        <begin position="24"/>
        <end position="416"/>
    </location>
</feature>
<evidence type="ECO:0000313" key="6">
    <source>
        <dbReference type="Proteomes" id="UP000785171"/>
    </source>
</evidence>